<evidence type="ECO:0000313" key="2">
    <source>
        <dbReference type="EMBL" id="KAL0157033.1"/>
    </source>
</evidence>
<accession>A0ABD0N614</accession>
<name>A0ABD0N614_CIRMR</name>
<sequence length="69" mass="8291">GRRHRGELTIRPRLHFHGHRSHTPTLQHRETAEWRTQQRGQEEGARREGQERQEQSQERRAEGPGRHVQ</sequence>
<proteinExistence type="predicted"/>
<organism evidence="2 3">
    <name type="scientific">Cirrhinus mrigala</name>
    <name type="common">Mrigala</name>
    <dbReference type="NCBI Taxonomy" id="683832"/>
    <lineage>
        <taxon>Eukaryota</taxon>
        <taxon>Metazoa</taxon>
        <taxon>Chordata</taxon>
        <taxon>Craniata</taxon>
        <taxon>Vertebrata</taxon>
        <taxon>Euteleostomi</taxon>
        <taxon>Actinopterygii</taxon>
        <taxon>Neopterygii</taxon>
        <taxon>Teleostei</taxon>
        <taxon>Ostariophysi</taxon>
        <taxon>Cypriniformes</taxon>
        <taxon>Cyprinidae</taxon>
        <taxon>Labeoninae</taxon>
        <taxon>Labeonini</taxon>
        <taxon>Cirrhinus</taxon>
    </lineage>
</organism>
<protein>
    <submittedName>
        <fullName evidence="2">Uncharacterized protein</fullName>
    </submittedName>
</protein>
<gene>
    <name evidence="2" type="ORF">M9458_048279</name>
</gene>
<dbReference type="EMBL" id="JAMKFB020000024">
    <property type="protein sequence ID" value="KAL0157033.1"/>
    <property type="molecule type" value="Genomic_DNA"/>
</dbReference>
<feature type="non-terminal residue" evidence="2">
    <location>
        <position position="69"/>
    </location>
</feature>
<feature type="non-terminal residue" evidence="2">
    <location>
        <position position="1"/>
    </location>
</feature>
<dbReference type="Proteomes" id="UP001529510">
    <property type="component" value="Unassembled WGS sequence"/>
</dbReference>
<feature type="compositionally biased region" description="Basic and acidic residues" evidence="1">
    <location>
        <begin position="1"/>
        <end position="10"/>
    </location>
</feature>
<feature type="compositionally biased region" description="Basic residues" evidence="1">
    <location>
        <begin position="12"/>
        <end position="22"/>
    </location>
</feature>
<feature type="compositionally biased region" description="Basic and acidic residues" evidence="1">
    <location>
        <begin position="40"/>
        <end position="69"/>
    </location>
</feature>
<feature type="region of interest" description="Disordered" evidence="1">
    <location>
        <begin position="1"/>
        <end position="69"/>
    </location>
</feature>
<comment type="caution">
    <text evidence="2">The sequence shown here is derived from an EMBL/GenBank/DDBJ whole genome shotgun (WGS) entry which is preliminary data.</text>
</comment>
<evidence type="ECO:0000256" key="1">
    <source>
        <dbReference type="SAM" id="MobiDB-lite"/>
    </source>
</evidence>
<reference evidence="2 3" key="1">
    <citation type="submission" date="2024-05" db="EMBL/GenBank/DDBJ databases">
        <title>Genome sequencing and assembly of Indian major carp, Cirrhinus mrigala (Hamilton, 1822).</title>
        <authorList>
            <person name="Mohindra V."/>
            <person name="Chowdhury L.M."/>
            <person name="Lal K."/>
            <person name="Jena J.K."/>
        </authorList>
    </citation>
    <scope>NUCLEOTIDE SEQUENCE [LARGE SCALE GENOMIC DNA]</scope>
    <source>
        <strain evidence="2">CM1030</strain>
        <tissue evidence="2">Blood</tissue>
    </source>
</reference>
<evidence type="ECO:0000313" key="3">
    <source>
        <dbReference type="Proteomes" id="UP001529510"/>
    </source>
</evidence>
<keyword evidence="3" id="KW-1185">Reference proteome</keyword>
<dbReference type="AlphaFoldDB" id="A0ABD0N614"/>